<dbReference type="AlphaFoldDB" id="A0A5A7NA00"/>
<dbReference type="InterPro" id="IPR013780">
    <property type="entry name" value="Glyco_hydro_b"/>
</dbReference>
<proteinExistence type="inferred from homology"/>
<dbReference type="CDD" id="cd14752">
    <property type="entry name" value="GH31_N"/>
    <property type="match status" value="1"/>
</dbReference>
<reference evidence="6 7" key="1">
    <citation type="submission" date="2019-09" db="EMBL/GenBank/DDBJ databases">
        <title>NBRP : Genome information of microbial organism related human and environment.</title>
        <authorList>
            <person name="Hattori M."/>
            <person name="Oshima K."/>
            <person name="Inaba H."/>
            <person name="Suda W."/>
            <person name="Sakamoto M."/>
            <person name="Iino T."/>
            <person name="Kitahara M."/>
            <person name="Oshida Y."/>
            <person name="Iida T."/>
            <person name="Kudo T."/>
            <person name="Itoh T."/>
            <person name="Ohkuma M."/>
        </authorList>
    </citation>
    <scope>NUCLEOTIDE SEQUENCE [LARGE SCALE GENOMIC DNA]</scope>
    <source>
        <strain evidence="6 7">Q-1</strain>
    </source>
</reference>
<dbReference type="CDD" id="cd06593">
    <property type="entry name" value="GH31_xylosidase_YicI"/>
    <property type="match status" value="1"/>
</dbReference>
<evidence type="ECO:0000259" key="3">
    <source>
        <dbReference type="Pfam" id="PF01055"/>
    </source>
</evidence>
<dbReference type="Gene3D" id="3.20.20.80">
    <property type="entry name" value="Glycosidases"/>
    <property type="match status" value="1"/>
</dbReference>
<name>A0A5A7NA00_9PROT</name>
<dbReference type="GO" id="GO:0004553">
    <property type="term" value="F:hydrolase activity, hydrolyzing O-glycosyl compounds"/>
    <property type="evidence" value="ECO:0007669"/>
    <property type="project" value="InterPro"/>
</dbReference>
<evidence type="ECO:0000259" key="4">
    <source>
        <dbReference type="Pfam" id="PF13802"/>
    </source>
</evidence>
<dbReference type="SUPFAM" id="SSF51011">
    <property type="entry name" value="Glycosyl hydrolase domain"/>
    <property type="match status" value="1"/>
</dbReference>
<evidence type="ECO:0000313" key="6">
    <source>
        <dbReference type="EMBL" id="GER04290.1"/>
    </source>
</evidence>
<keyword evidence="2" id="KW-0378">Hydrolase</keyword>
<gene>
    <name evidence="6" type="ORF">JCM17846_19720</name>
</gene>
<keyword evidence="7" id="KW-1185">Reference proteome</keyword>
<accession>A0A5A7NA00</accession>
<feature type="domain" description="Glycosyl hydrolase family 31 C-terminal" evidence="5">
    <location>
        <begin position="590"/>
        <end position="686"/>
    </location>
</feature>
<dbReference type="SUPFAM" id="SSF51445">
    <property type="entry name" value="(Trans)glycosidases"/>
    <property type="match status" value="1"/>
</dbReference>
<comment type="similarity">
    <text evidence="1 2">Belongs to the glycosyl hydrolase 31 family.</text>
</comment>
<dbReference type="Gene3D" id="2.60.40.1180">
    <property type="entry name" value="Golgi alpha-mannosidase II"/>
    <property type="match status" value="1"/>
</dbReference>
<dbReference type="PANTHER" id="PTHR43863:SF2">
    <property type="entry name" value="MALTASE-GLUCOAMYLASE"/>
    <property type="match status" value="1"/>
</dbReference>
<dbReference type="Pfam" id="PF13802">
    <property type="entry name" value="Gal_mutarotas_2"/>
    <property type="match status" value="1"/>
</dbReference>
<dbReference type="InterPro" id="IPR051816">
    <property type="entry name" value="Glycosyl_Hydrolase_31"/>
</dbReference>
<evidence type="ECO:0000313" key="7">
    <source>
        <dbReference type="Proteomes" id="UP000324996"/>
    </source>
</evidence>
<feature type="domain" description="Glycoside hydrolase family 31 TIM barrel" evidence="3">
    <location>
        <begin position="258"/>
        <end position="581"/>
    </location>
</feature>
<dbReference type="EMBL" id="BKCN01000009">
    <property type="protein sequence ID" value="GER04290.1"/>
    <property type="molecule type" value="Genomic_DNA"/>
</dbReference>
<dbReference type="PANTHER" id="PTHR43863">
    <property type="entry name" value="HYDROLASE, PUTATIVE (AFU_ORTHOLOGUE AFUA_1G03140)-RELATED"/>
    <property type="match status" value="1"/>
</dbReference>
<evidence type="ECO:0000259" key="5">
    <source>
        <dbReference type="Pfam" id="PF21365"/>
    </source>
</evidence>
<comment type="caution">
    <text evidence="6">The sequence shown here is derived from an EMBL/GenBank/DDBJ whole genome shotgun (WGS) entry which is preliminary data.</text>
</comment>
<protein>
    <submittedName>
        <fullName evidence="6">Alpha-xylosidase</fullName>
    </submittedName>
</protein>
<dbReference type="GO" id="GO:0005975">
    <property type="term" value="P:carbohydrate metabolic process"/>
    <property type="evidence" value="ECO:0007669"/>
    <property type="project" value="InterPro"/>
</dbReference>
<keyword evidence="2" id="KW-0326">Glycosidase</keyword>
<dbReference type="Pfam" id="PF21365">
    <property type="entry name" value="Glyco_hydro_31_3rd"/>
    <property type="match status" value="1"/>
</dbReference>
<dbReference type="Proteomes" id="UP000324996">
    <property type="component" value="Unassembled WGS sequence"/>
</dbReference>
<dbReference type="InterPro" id="IPR011013">
    <property type="entry name" value="Gal_mutarotase_sf_dom"/>
</dbReference>
<dbReference type="InterPro" id="IPR017853">
    <property type="entry name" value="GH"/>
</dbReference>
<dbReference type="SUPFAM" id="SSF74650">
    <property type="entry name" value="Galactose mutarotase-like"/>
    <property type="match status" value="1"/>
</dbReference>
<feature type="domain" description="Glycoside hydrolase family 31 N-terminal" evidence="4">
    <location>
        <begin position="41"/>
        <end position="212"/>
    </location>
</feature>
<organism evidence="6 7">
    <name type="scientific">Iodidimonas nitroreducens</name>
    <dbReference type="NCBI Taxonomy" id="1236968"/>
    <lineage>
        <taxon>Bacteria</taxon>
        <taxon>Pseudomonadati</taxon>
        <taxon>Pseudomonadota</taxon>
        <taxon>Alphaproteobacteria</taxon>
        <taxon>Iodidimonadales</taxon>
        <taxon>Iodidimonadaceae</taxon>
        <taxon>Iodidimonas</taxon>
    </lineage>
</organism>
<dbReference type="GO" id="GO:0030246">
    <property type="term" value="F:carbohydrate binding"/>
    <property type="evidence" value="ECO:0007669"/>
    <property type="project" value="InterPro"/>
</dbReference>
<dbReference type="InterPro" id="IPR025887">
    <property type="entry name" value="Glyco_hydro_31_N_dom"/>
</dbReference>
<sequence>MADATIPTPSWGRIAPLRIIAPPEIMKDRSVLLISNQGSLAISFYDQGLRLRSLDEGAILHDYGIISHEPDARAPSLALAENGETARVNAGDLSLVIQFDPFSFALEKNGKCLIKSADDGHFVRRHRLPPFARRPKSGSTSRGWLISLALDHDEPIYGLGEKWGRLDRRGQIICSHNEDALGVNGEHSYKNTPFAFSPKGWGLFVHTPFDVTHAIGYAPWSHRSYVLDLADEHLDLFLFTGDDGAAIIGQYTALTGRPPMPPLWSLGVILSKAYYRTADEILDAAKAVRDHDMPCDVITFDGRAWQDTDRRFQFGFDPKRYPDPKQVISALKSMGFRICVWEYPMVSVDGPLFDDLAAKGWLLKDAESGEPYRYEWDLEPFGAVLTPLPASGLIDFTHPDAYAFWRESHQALFDLGIDMLKPDFGEQVTEDMIAYNGATGAELHNVYSLLYNRCCYEAATAFCPSGAFLFSRSAWAGSQRYPAHWGGDPQADFEGLAASLRGGQSWGLSGGPFYATDVGGFYGDQRDQVLYTRWAQAAVFAAHMRLHGIGPREPWSYGETAEGAVMDALRLRYRLLPYLWQAMEMAHQSGLPVQRAMVLGFPDDRAAWGFDTQFLCGPDLLVAPCLDPDGNVTAFLPQGDWIRLPIPALIRGEATTPAAGEAFMGGRCHHLQLALDEIAVFARKGAQIPLGPAVSRTDALSLVEGRPPISLIWEAGSGFIAS</sequence>
<dbReference type="InterPro" id="IPR048395">
    <property type="entry name" value="Glyco_hydro_31_C"/>
</dbReference>
<dbReference type="InterPro" id="IPR000322">
    <property type="entry name" value="Glyco_hydro_31_TIM"/>
</dbReference>
<dbReference type="Pfam" id="PF01055">
    <property type="entry name" value="Glyco_hydro_31_2nd"/>
    <property type="match status" value="1"/>
</dbReference>
<evidence type="ECO:0000256" key="2">
    <source>
        <dbReference type="RuleBase" id="RU361185"/>
    </source>
</evidence>
<dbReference type="Gene3D" id="2.60.40.1760">
    <property type="entry name" value="glycosyl hydrolase (family 31)"/>
    <property type="match status" value="1"/>
</dbReference>
<dbReference type="RefSeq" id="WP_052371005.1">
    <property type="nucleotide sequence ID" value="NZ_BKCN01000009.1"/>
</dbReference>
<evidence type="ECO:0000256" key="1">
    <source>
        <dbReference type="ARBA" id="ARBA00007806"/>
    </source>
</evidence>